<proteinExistence type="predicted"/>
<protein>
    <recommendedName>
        <fullName evidence="3">Alpha/beta hydrolase</fullName>
    </recommendedName>
</protein>
<dbReference type="RefSeq" id="WP_084556150.1">
    <property type="nucleotide sequence ID" value="NZ_RJKL01000001.1"/>
</dbReference>
<dbReference type="Gene3D" id="3.40.50.1820">
    <property type="entry name" value="alpha/beta hydrolase"/>
    <property type="match status" value="1"/>
</dbReference>
<dbReference type="OrthoDB" id="2972445at2"/>
<reference evidence="1 2" key="1">
    <citation type="submission" date="2018-11" db="EMBL/GenBank/DDBJ databases">
        <title>Sequencing the genomes of 1000 actinobacteria strains.</title>
        <authorList>
            <person name="Klenk H.-P."/>
        </authorList>
    </citation>
    <scope>NUCLEOTIDE SEQUENCE [LARGE SCALE GENOMIC DNA]</scope>
    <source>
        <strain evidence="1 2">DSM 43634</strain>
    </source>
</reference>
<evidence type="ECO:0000313" key="1">
    <source>
        <dbReference type="EMBL" id="ROP29075.1"/>
    </source>
</evidence>
<dbReference type="Proteomes" id="UP000271683">
    <property type="component" value="Unassembled WGS sequence"/>
</dbReference>
<comment type="caution">
    <text evidence="1">The sequence shown here is derived from an EMBL/GenBank/DDBJ whole genome shotgun (WGS) entry which is preliminary data.</text>
</comment>
<evidence type="ECO:0008006" key="3">
    <source>
        <dbReference type="Google" id="ProtNLM"/>
    </source>
</evidence>
<dbReference type="SUPFAM" id="SSF53474">
    <property type="entry name" value="alpha/beta-Hydrolases"/>
    <property type="match status" value="1"/>
</dbReference>
<accession>A0A3N1GFU4</accession>
<dbReference type="InterPro" id="IPR029058">
    <property type="entry name" value="AB_hydrolase_fold"/>
</dbReference>
<sequence length="243" mass="25951">MTPRSATRCTPVLIPSVYLGPAAWQPVAAAMRRLGLTAVVPTPPVPAVADPAVVLATLRDQLPERDDLVLVPHSNAGLYVPGLVTDPRVRNVVFVDAVLPPPTGDLPTAPAPMQDLLRDRVDADGRLPPWTDWWPEDDVAGLFPDAATRRRVAAEQQRVPFGYLSARVDLPAGWDHVPAAYLAFGDGYAAELADARGRGWPVHAMTGGHLHMVCDPEAVTAEILRLASASTDPARRGGLDPPT</sequence>
<dbReference type="AlphaFoldDB" id="A0A3N1GFU4"/>
<gene>
    <name evidence="1" type="ORF">EDD30_1859</name>
</gene>
<dbReference type="EMBL" id="RJKL01000001">
    <property type="protein sequence ID" value="ROP29075.1"/>
    <property type="molecule type" value="Genomic_DNA"/>
</dbReference>
<organism evidence="1 2">
    <name type="scientific">Couchioplanes caeruleus</name>
    <dbReference type="NCBI Taxonomy" id="56438"/>
    <lineage>
        <taxon>Bacteria</taxon>
        <taxon>Bacillati</taxon>
        <taxon>Actinomycetota</taxon>
        <taxon>Actinomycetes</taxon>
        <taxon>Micromonosporales</taxon>
        <taxon>Micromonosporaceae</taxon>
        <taxon>Couchioplanes</taxon>
    </lineage>
</organism>
<evidence type="ECO:0000313" key="2">
    <source>
        <dbReference type="Proteomes" id="UP000271683"/>
    </source>
</evidence>
<name>A0A3N1GFU4_9ACTN</name>